<comment type="caution">
    <text evidence="2">The sequence shown here is derived from an EMBL/GenBank/DDBJ whole genome shotgun (WGS) entry which is preliminary data.</text>
</comment>
<protein>
    <submittedName>
        <fullName evidence="2">Uncharacterized protein</fullName>
    </submittedName>
</protein>
<reference evidence="2" key="1">
    <citation type="journal article" date="2020" name="G3 (Bethesda)">
        <title>High-Quality Assemblies for Three Invasive Social Wasps from the &lt;i&gt;Vespula&lt;/i&gt; Genus.</title>
        <authorList>
            <person name="Harrop T.W.R."/>
            <person name="Guhlin J."/>
            <person name="McLaughlin G.M."/>
            <person name="Permina E."/>
            <person name="Stockwell P."/>
            <person name="Gilligan J."/>
            <person name="Le Lec M.F."/>
            <person name="Gruber M.A.M."/>
            <person name="Quinn O."/>
            <person name="Lovegrove M."/>
            <person name="Duncan E.J."/>
            <person name="Remnant E.J."/>
            <person name="Van Eeckhoven J."/>
            <person name="Graham B."/>
            <person name="Knapp R.A."/>
            <person name="Langford K.W."/>
            <person name="Kronenberg Z."/>
            <person name="Press M.O."/>
            <person name="Eacker S.M."/>
            <person name="Wilson-Rankin E.E."/>
            <person name="Purcell J."/>
            <person name="Lester P.J."/>
            <person name="Dearden P.K."/>
        </authorList>
    </citation>
    <scope>NUCLEOTIDE SEQUENCE</scope>
    <source>
        <strain evidence="2">Volc-1</strain>
    </source>
</reference>
<keyword evidence="1" id="KW-0472">Membrane</keyword>
<keyword evidence="1" id="KW-1133">Transmembrane helix</keyword>
<evidence type="ECO:0000313" key="2">
    <source>
        <dbReference type="EMBL" id="KAF7435635.1"/>
    </source>
</evidence>
<organism evidence="2 3">
    <name type="scientific">Vespula pensylvanica</name>
    <name type="common">Western yellow jacket</name>
    <name type="synonym">Wasp</name>
    <dbReference type="NCBI Taxonomy" id="30213"/>
    <lineage>
        <taxon>Eukaryota</taxon>
        <taxon>Metazoa</taxon>
        <taxon>Ecdysozoa</taxon>
        <taxon>Arthropoda</taxon>
        <taxon>Hexapoda</taxon>
        <taxon>Insecta</taxon>
        <taxon>Pterygota</taxon>
        <taxon>Neoptera</taxon>
        <taxon>Endopterygota</taxon>
        <taxon>Hymenoptera</taxon>
        <taxon>Apocrita</taxon>
        <taxon>Aculeata</taxon>
        <taxon>Vespoidea</taxon>
        <taxon>Vespidae</taxon>
        <taxon>Vespinae</taxon>
        <taxon>Vespula</taxon>
    </lineage>
</organism>
<evidence type="ECO:0000256" key="1">
    <source>
        <dbReference type="SAM" id="Phobius"/>
    </source>
</evidence>
<dbReference type="EMBL" id="JACSDY010000002">
    <property type="protein sequence ID" value="KAF7435635.1"/>
    <property type="molecule type" value="Genomic_DNA"/>
</dbReference>
<name>A0A834UFP0_VESPE</name>
<feature type="transmembrane region" description="Helical" evidence="1">
    <location>
        <begin position="45"/>
        <end position="68"/>
    </location>
</feature>
<dbReference type="Proteomes" id="UP000600918">
    <property type="component" value="Unassembled WGS sequence"/>
</dbReference>
<keyword evidence="1" id="KW-0812">Transmembrane</keyword>
<proteinExistence type="predicted"/>
<evidence type="ECO:0000313" key="3">
    <source>
        <dbReference type="Proteomes" id="UP000600918"/>
    </source>
</evidence>
<keyword evidence="3" id="KW-1185">Reference proteome</keyword>
<dbReference type="AlphaFoldDB" id="A0A834UFP0"/>
<accession>A0A834UFP0</accession>
<gene>
    <name evidence="2" type="ORF">H0235_003826</name>
</gene>
<sequence>MYVCPQDPLAVYKNGFITVLNAVIIYFSDFQEFHELEYRVSNTPVLYVSSIRIEFITFLLTIGSLYAVTSK</sequence>